<dbReference type="GO" id="GO:0045727">
    <property type="term" value="P:positive regulation of translation"/>
    <property type="evidence" value="ECO:0007669"/>
    <property type="project" value="UniProtKB-UniRule"/>
</dbReference>
<dbReference type="SMART" id="SM00838">
    <property type="entry name" value="EFG_C"/>
    <property type="match status" value="1"/>
</dbReference>
<comment type="function">
    <text evidence="9 12">Required for accurate and efficient protein synthesis under certain stress conditions. May act as a fidelity factor of the translation reaction, by catalyzing a one-codon backward translocation of tRNAs on improperly translocated ribosomes. Back-translocation proceeds from a post-translocation (POST) complex to a pre-translocation (PRE) complex, thus giving elongation factor G a second chance to translocate the tRNAs correctly. Binds to ribosomes in a GTP-dependent manner.</text>
</comment>
<dbReference type="InterPro" id="IPR000795">
    <property type="entry name" value="T_Tr_GTP-bd_dom"/>
</dbReference>
<dbReference type="PANTHER" id="PTHR43512:SF4">
    <property type="entry name" value="TRANSLATION FACTOR GUF1 HOMOLOG, CHLOROPLASTIC"/>
    <property type="match status" value="1"/>
</dbReference>
<dbReference type="InterPro" id="IPR027417">
    <property type="entry name" value="P-loop_NTPase"/>
</dbReference>
<dbReference type="Gene3D" id="3.30.70.240">
    <property type="match status" value="1"/>
</dbReference>
<feature type="binding site" evidence="12">
    <location>
        <begin position="135"/>
        <end position="138"/>
    </location>
    <ligand>
        <name>GTP</name>
        <dbReference type="ChEBI" id="CHEBI:37565"/>
    </ligand>
</feature>
<protein>
    <recommendedName>
        <fullName evidence="11 12">Elongation factor 4</fullName>
        <shortName evidence="12">EF-4</shortName>
        <ecNumber evidence="11 12">3.6.5.n1</ecNumber>
    </recommendedName>
    <alternativeName>
        <fullName evidence="12">Ribosomal back-translocase LepA</fullName>
    </alternativeName>
</protein>
<dbReference type="Pfam" id="PF00009">
    <property type="entry name" value="GTP_EFTU"/>
    <property type="match status" value="1"/>
</dbReference>
<dbReference type="Proteomes" id="UP000176583">
    <property type="component" value="Unassembled WGS sequence"/>
</dbReference>
<dbReference type="HAMAP" id="MF_00071">
    <property type="entry name" value="LepA"/>
    <property type="match status" value="1"/>
</dbReference>
<keyword evidence="6 12" id="KW-0342">GTP-binding</keyword>
<keyword evidence="4 12" id="KW-0378">Hydrolase</keyword>
<dbReference type="InterPro" id="IPR000640">
    <property type="entry name" value="EFG_V-like"/>
</dbReference>
<dbReference type="FunFam" id="3.30.70.2570:FF:000001">
    <property type="entry name" value="Translation factor GUF1, mitochondrial"/>
    <property type="match status" value="1"/>
</dbReference>
<dbReference type="Pfam" id="PF00679">
    <property type="entry name" value="EFG_C"/>
    <property type="match status" value="1"/>
</dbReference>
<evidence type="ECO:0000256" key="8">
    <source>
        <dbReference type="ARBA" id="ARBA00050293"/>
    </source>
</evidence>
<evidence type="ECO:0000256" key="12">
    <source>
        <dbReference type="HAMAP-Rule" id="MF_00071"/>
    </source>
</evidence>
<evidence type="ECO:0000256" key="6">
    <source>
        <dbReference type="ARBA" id="ARBA00023134"/>
    </source>
</evidence>
<comment type="similarity">
    <text evidence="1 12">Belongs to the TRAFAC class translation factor GTPase superfamily. Classic translation factor GTPase family. LepA subfamily.</text>
</comment>
<dbReference type="SUPFAM" id="SSF54980">
    <property type="entry name" value="EF-G C-terminal domain-like"/>
    <property type="match status" value="2"/>
</dbReference>
<proteinExistence type="inferred from homology"/>
<evidence type="ECO:0000256" key="1">
    <source>
        <dbReference type="ARBA" id="ARBA00005454"/>
    </source>
</evidence>
<dbReference type="Gene3D" id="2.40.30.10">
    <property type="entry name" value="Translation factors"/>
    <property type="match status" value="1"/>
</dbReference>
<feature type="binding site" evidence="12">
    <location>
        <begin position="19"/>
        <end position="24"/>
    </location>
    <ligand>
        <name>GTP</name>
        <dbReference type="ChEBI" id="CHEBI:37565"/>
    </ligand>
</feature>
<dbReference type="Pfam" id="PF06421">
    <property type="entry name" value="LepA_C"/>
    <property type="match status" value="1"/>
</dbReference>
<comment type="caution">
    <text evidence="14">The sequence shown here is derived from an EMBL/GenBank/DDBJ whole genome shotgun (WGS) entry which is preliminary data.</text>
</comment>
<dbReference type="GO" id="GO:0003924">
    <property type="term" value="F:GTPase activity"/>
    <property type="evidence" value="ECO:0007669"/>
    <property type="project" value="UniProtKB-UniRule"/>
</dbReference>
<evidence type="ECO:0000256" key="10">
    <source>
        <dbReference type="ARBA" id="ARBA00061052"/>
    </source>
</evidence>
<dbReference type="PROSITE" id="PS51722">
    <property type="entry name" value="G_TR_2"/>
    <property type="match status" value="1"/>
</dbReference>
<dbReference type="EC" id="3.6.5.n1" evidence="11 12"/>
<evidence type="ECO:0000256" key="4">
    <source>
        <dbReference type="ARBA" id="ARBA00022801"/>
    </source>
</evidence>
<evidence type="ECO:0000256" key="9">
    <source>
        <dbReference type="ARBA" id="ARBA00057626"/>
    </source>
</evidence>
<dbReference type="Gene3D" id="3.30.70.2570">
    <property type="entry name" value="Elongation factor 4, C-terminal domain"/>
    <property type="match status" value="1"/>
</dbReference>
<dbReference type="GO" id="GO:0005886">
    <property type="term" value="C:plasma membrane"/>
    <property type="evidence" value="ECO:0007669"/>
    <property type="project" value="UniProtKB-SubCell"/>
</dbReference>
<keyword evidence="5 12" id="KW-0648">Protein biosynthesis</keyword>
<dbReference type="PANTHER" id="PTHR43512">
    <property type="entry name" value="TRANSLATION FACTOR GUF1-RELATED"/>
    <property type="match status" value="1"/>
</dbReference>
<keyword evidence="3 12" id="KW-0547">Nucleotide-binding</keyword>
<organism evidence="14 15">
    <name type="scientific">candidate division WWE3 bacterium RBG_19FT_COMBO_53_11</name>
    <dbReference type="NCBI Taxonomy" id="1802613"/>
    <lineage>
        <taxon>Bacteria</taxon>
        <taxon>Katanobacteria</taxon>
    </lineage>
</organism>
<dbReference type="STRING" id="1802613.A2V54_03310"/>
<evidence type="ECO:0000313" key="15">
    <source>
        <dbReference type="Proteomes" id="UP000176583"/>
    </source>
</evidence>
<dbReference type="InterPro" id="IPR013842">
    <property type="entry name" value="LepA_CTD"/>
</dbReference>
<dbReference type="GO" id="GO:0003746">
    <property type="term" value="F:translation elongation factor activity"/>
    <property type="evidence" value="ECO:0007669"/>
    <property type="project" value="UniProtKB-UniRule"/>
</dbReference>
<evidence type="ECO:0000256" key="2">
    <source>
        <dbReference type="ARBA" id="ARBA00022475"/>
    </source>
</evidence>
<dbReference type="InterPro" id="IPR005225">
    <property type="entry name" value="Small_GTP-bd"/>
</dbReference>
<dbReference type="AlphaFoldDB" id="A0A1F4UHI5"/>
<keyword evidence="2 12" id="KW-1003">Cell membrane</keyword>
<dbReference type="GO" id="GO:0005525">
    <property type="term" value="F:GTP binding"/>
    <property type="evidence" value="ECO:0007669"/>
    <property type="project" value="UniProtKB-UniRule"/>
</dbReference>
<dbReference type="PRINTS" id="PR00315">
    <property type="entry name" value="ELONGATNFCT"/>
</dbReference>
<evidence type="ECO:0000259" key="13">
    <source>
        <dbReference type="PROSITE" id="PS51722"/>
    </source>
</evidence>
<dbReference type="EMBL" id="MEUW01000021">
    <property type="protein sequence ID" value="OGC44377.1"/>
    <property type="molecule type" value="Genomic_DNA"/>
</dbReference>
<evidence type="ECO:0000256" key="3">
    <source>
        <dbReference type="ARBA" id="ARBA00022741"/>
    </source>
</evidence>
<dbReference type="Gene3D" id="3.40.50.300">
    <property type="entry name" value="P-loop containing nucleotide triphosphate hydrolases"/>
    <property type="match status" value="1"/>
</dbReference>
<evidence type="ECO:0000256" key="7">
    <source>
        <dbReference type="ARBA" id="ARBA00023136"/>
    </source>
</evidence>
<dbReference type="InterPro" id="IPR006297">
    <property type="entry name" value="EF-4"/>
</dbReference>
<keyword evidence="7 12" id="KW-0472">Membrane</keyword>
<dbReference type="NCBIfam" id="TIGR00231">
    <property type="entry name" value="small_GTP"/>
    <property type="match status" value="1"/>
</dbReference>
<reference evidence="14 15" key="1">
    <citation type="journal article" date="2016" name="Nat. Commun.">
        <title>Thousands of microbial genomes shed light on interconnected biogeochemical processes in an aquifer system.</title>
        <authorList>
            <person name="Anantharaman K."/>
            <person name="Brown C.T."/>
            <person name="Hug L.A."/>
            <person name="Sharon I."/>
            <person name="Castelle C.J."/>
            <person name="Probst A.J."/>
            <person name="Thomas B.C."/>
            <person name="Singh A."/>
            <person name="Wilkins M.J."/>
            <person name="Karaoz U."/>
            <person name="Brodie E.L."/>
            <person name="Williams K.H."/>
            <person name="Hubbard S.S."/>
            <person name="Banfield J.F."/>
        </authorList>
    </citation>
    <scope>NUCLEOTIDE SEQUENCE [LARGE SCALE GENOMIC DNA]</scope>
</reference>
<dbReference type="Gene3D" id="3.30.70.870">
    <property type="entry name" value="Elongation Factor G (Translational Gtpase), domain 3"/>
    <property type="match status" value="1"/>
</dbReference>
<comment type="catalytic activity">
    <reaction evidence="8 12">
        <text>GTP + H2O = GDP + phosphate + H(+)</text>
        <dbReference type="Rhea" id="RHEA:19669"/>
        <dbReference type="ChEBI" id="CHEBI:15377"/>
        <dbReference type="ChEBI" id="CHEBI:15378"/>
        <dbReference type="ChEBI" id="CHEBI:37565"/>
        <dbReference type="ChEBI" id="CHEBI:43474"/>
        <dbReference type="ChEBI" id="CHEBI:58189"/>
        <dbReference type="EC" id="3.6.5.n1"/>
    </reaction>
</comment>
<feature type="domain" description="Tr-type G" evidence="13">
    <location>
        <begin position="7"/>
        <end position="186"/>
    </location>
</feature>
<sequence length="570" mass="63326">MSEDSTKFIRNFAIIAHIDHGKSTLADRLMEATGVLPPAQTETPRIDRMELETERGVTIKLKAVRLPYELHATNYVLNMIDTPGHADFSYEVSRSLAACEGALLLVDATQGVQAQTLSHLEKARELGLTVIGVINKIDSPLARVAETEKELRDLGIEGEILRISALRGEGIDRALEAVVARIPPPGGELVEPFRALVFDSTFDAHLGTIAYVRVVDGEIESSHRPTVKFLGTKVSTQVKELGYFSPDRKPTPALRTGEIGSIATGIRDPREVRVGDTIVESSDRQVGPLPGYRPPQSFVFASFFAKNSDFEEFRKALQTLRLEEPAISVEEISSTAFGRGVRIGFLGTFHLEIVRERLTREFGLELVVTKPTVAFHGLEEEPWILLTVLTPAEFLSGVARLVAERRGKLGETEILGNRLKISTELPLLEFVRGFYDALKSNSKGYASLSWEFLDYRPARLAELEIIVHDRPVEGLAEIVLREEAERMGREKLKKLKEILPRQQFAYAIQAKAGGKILAREDVPAVRKDVLAKLSGGHVERKMKKLKEQKKGKARLAKFGKVEMPPEAFLV</sequence>
<evidence type="ECO:0000256" key="5">
    <source>
        <dbReference type="ARBA" id="ARBA00022917"/>
    </source>
</evidence>
<dbReference type="InterPro" id="IPR038363">
    <property type="entry name" value="LepA_C_sf"/>
</dbReference>
<name>A0A1F4UHI5_UNCKA</name>
<gene>
    <name evidence="12" type="primary">lepA</name>
    <name evidence="14" type="ORF">A2V54_03310</name>
</gene>
<accession>A0A1F4UHI5</accession>
<evidence type="ECO:0000256" key="11">
    <source>
        <dbReference type="ARBA" id="ARBA00066744"/>
    </source>
</evidence>
<evidence type="ECO:0000313" key="14">
    <source>
        <dbReference type="EMBL" id="OGC44377.1"/>
    </source>
</evidence>
<dbReference type="GO" id="GO:0043022">
    <property type="term" value="F:ribosome binding"/>
    <property type="evidence" value="ECO:0007669"/>
    <property type="project" value="UniProtKB-UniRule"/>
</dbReference>
<comment type="similarity">
    <text evidence="10">Belongs to the GTP-binding elongation factor family. LepA subfamily.</text>
</comment>
<comment type="subcellular location">
    <subcellularLocation>
        <location evidence="12">Cell membrane</location>
        <topology evidence="12">Peripheral membrane protein</topology>
        <orientation evidence="12">Cytoplasmic side</orientation>
    </subcellularLocation>
</comment>
<dbReference type="SUPFAM" id="SSF52540">
    <property type="entry name" value="P-loop containing nucleoside triphosphate hydrolases"/>
    <property type="match status" value="1"/>
</dbReference>
<dbReference type="InterPro" id="IPR035647">
    <property type="entry name" value="EFG_III/V"/>
</dbReference>